<evidence type="ECO:0000256" key="1">
    <source>
        <dbReference type="SAM" id="SignalP"/>
    </source>
</evidence>
<dbReference type="AlphaFoldDB" id="A0A291QJ45"/>
<name>A0A291QJ45_9ACTN</name>
<organism evidence="2 3">
    <name type="scientific">Streptomyces formicae</name>
    <dbReference type="NCBI Taxonomy" id="1616117"/>
    <lineage>
        <taxon>Bacteria</taxon>
        <taxon>Bacillati</taxon>
        <taxon>Actinomycetota</taxon>
        <taxon>Actinomycetes</taxon>
        <taxon>Kitasatosporales</taxon>
        <taxon>Streptomycetaceae</taxon>
        <taxon>Streptomyces</taxon>
    </lineage>
</organism>
<dbReference type="EMBL" id="CP022685">
    <property type="protein sequence ID" value="ATL31473.1"/>
    <property type="molecule type" value="Genomic_DNA"/>
</dbReference>
<gene>
    <name evidence="2" type="ORF">KY5_6455c</name>
</gene>
<keyword evidence="1" id="KW-0732">Signal</keyword>
<evidence type="ECO:0000313" key="3">
    <source>
        <dbReference type="Proteomes" id="UP000221011"/>
    </source>
</evidence>
<evidence type="ECO:0000313" key="2">
    <source>
        <dbReference type="EMBL" id="ATL31473.1"/>
    </source>
</evidence>
<keyword evidence="3" id="KW-1185">Reference proteome</keyword>
<dbReference type="Proteomes" id="UP000221011">
    <property type="component" value="Chromosome"/>
</dbReference>
<sequence length="95" mass="10558">MCAAVCVALAVSLGALESGMVTRAHGWDLQNRWMRSQAAGGSQVLPYERLPLSRMTEPFRHGGRAQWPASCIADYYRVRRITQASELPRPDRLTG</sequence>
<protein>
    <submittedName>
        <fullName evidence="2">Putative integral membrane protein</fullName>
    </submittedName>
</protein>
<proteinExistence type="predicted"/>
<accession>A0A291QJ45</accession>
<feature type="chain" id="PRO_5038601592" evidence="1">
    <location>
        <begin position="18"/>
        <end position="95"/>
    </location>
</feature>
<feature type="signal peptide" evidence="1">
    <location>
        <begin position="1"/>
        <end position="17"/>
    </location>
</feature>
<reference evidence="2 3" key="1">
    <citation type="submission" date="2017-08" db="EMBL/GenBank/DDBJ databases">
        <title>Complete Genome Sequence of Streptomyces formicae KY5, the formicamycin producer.</title>
        <authorList>
            <person name="Holmes N.A."/>
            <person name="Devine R."/>
            <person name="Qin Z."/>
            <person name="Seipke R.F."/>
            <person name="Wilkinson B."/>
            <person name="Hutchings M.I."/>
        </authorList>
    </citation>
    <scope>NUCLEOTIDE SEQUENCE [LARGE SCALE GENOMIC DNA]</scope>
    <source>
        <strain evidence="2 3">KY5</strain>
    </source>
</reference>
<dbReference type="KEGG" id="sfk:KY5_6455c"/>